<evidence type="ECO:0000313" key="1">
    <source>
        <dbReference type="EMBL" id="KAF2873257.1"/>
    </source>
</evidence>
<dbReference type="AlphaFoldDB" id="A0A7C8I8D6"/>
<proteinExistence type="predicted"/>
<organism evidence="1 2">
    <name type="scientific">Massariosphaeria phaeospora</name>
    <dbReference type="NCBI Taxonomy" id="100035"/>
    <lineage>
        <taxon>Eukaryota</taxon>
        <taxon>Fungi</taxon>
        <taxon>Dikarya</taxon>
        <taxon>Ascomycota</taxon>
        <taxon>Pezizomycotina</taxon>
        <taxon>Dothideomycetes</taxon>
        <taxon>Pleosporomycetidae</taxon>
        <taxon>Pleosporales</taxon>
        <taxon>Pleosporales incertae sedis</taxon>
        <taxon>Massariosphaeria</taxon>
    </lineage>
</organism>
<protein>
    <submittedName>
        <fullName evidence="1">Uncharacterized protein</fullName>
    </submittedName>
</protein>
<dbReference type="Proteomes" id="UP000481861">
    <property type="component" value="Unassembled WGS sequence"/>
</dbReference>
<accession>A0A7C8I8D6</accession>
<evidence type="ECO:0000313" key="2">
    <source>
        <dbReference type="Proteomes" id="UP000481861"/>
    </source>
</evidence>
<sequence length="250" mass="27497">MSHDRWCIFLHAETPAQLSSARKNSALAHAGGASSTCCNVRFWARTDAPLCCCRGVPFWMGRGFNAVETPSPVLCVVGDSPVHGNRSPSHDKPAQARPQPYTAARELFKTVSDGLAFFCALKQQLQRLSRFDTSAIVPHGTQIEIKTFLGHVATCPMVLRSFKCGFIGDNARHTNHILTRPTRCRASGQSRHSTALHWVATKTSIISTQPHLNGLRTPSSLALEHVSSTTAWHWGRHSYAASIRPRYEAS</sequence>
<dbReference type="EMBL" id="JAADJZ010000008">
    <property type="protein sequence ID" value="KAF2873257.1"/>
    <property type="molecule type" value="Genomic_DNA"/>
</dbReference>
<reference evidence="1 2" key="1">
    <citation type="submission" date="2020-01" db="EMBL/GenBank/DDBJ databases">
        <authorList>
            <consortium name="DOE Joint Genome Institute"/>
            <person name="Haridas S."/>
            <person name="Albert R."/>
            <person name="Binder M."/>
            <person name="Bloem J."/>
            <person name="Labutti K."/>
            <person name="Salamov A."/>
            <person name="Andreopoulos B."/>
            <person name="Baker S.E."/>
            <person name="Barry K."/>
            <person name="Bills G."/>
            <person name="Bluhm B.H."/>
            <person name="Cannon C."/>
            <person name="Castanera R."/>
            <person name="Culley D.E."/>
            <person name="Daum C."/>
            <person name="Ezra D."/>
            <person name="Gonzalez J.B."/>
            <person name="Henrissat B."/>
            <person name="Kuo A."/>
            <person name="Liang C."/>
            <person name="Lipzen A."/>
            <person name="Lutzoni F."/>
            <person name="Magnuson J."/>
            <person name="Mondo S."/>
            <person name="Nolan M."/>
            <person name="Ohm R."/>
            <person name="Pangilinan J."/>
            <person name="Park H.-J.H."/>
            <person name="Ramirez L."/>
            <person name="Alfaro M."/>
            <person name="Sun H."/>
            <person name="Tritt A."/>
            <person name="Yoshinaga Y."/>
            <person name="Zwiers L.-H.L."/>
            <person name="Turgeon B.G."/>
            <person name="Goodwin S.B."/>
            <person name="Spatafora J.W."/>
            <person name="Crous P.W."/>
            <person name="Grigoriev I.V."/>
        </authorList>
    </citation>
    <scope>NUCLEOTIDE SEQUENCE [LARGE SCALE GENOMIC DNA]</scope>
    <source>
        <strain evidence="1 2">CBS 611.86</strain>
    </source>
</reference>
<keyword evidence="2" id="KW-1185">Reference proteome</keyword>
<gene>
    <name evidence="1" type="ORF">BDV95DRAFT_593610</name>
</gene>
<name>A0A7C8I8D6_9PLEO</name>
<comment type="caution">
    <text evidence="1">The sequence shown here is derived from an EMBL/GenBank/DDBJ whole genome shotgun (WGS) entry which is preliminary data.</text>
</comment>